<sequence length="227" mass="25607">MYVKPLGAECRRIWQRGDHALIGVSAGNSYFNQERLTKLLKWAGHSFAEIDVVYVDTHLDTMLIADGRAPLHAAKSSRSTIKDLRRRIRRSVELVDPDGVRLRVRSLTEVMDLPEYQKVRLSTDLAMREDPEFAATCEKMVRQVVGHRSTGDGNVMTKAHIEAGLSYLQAEAPLFVDSPSIFDVRSSVVCYHMLTPITDQLCRRDSSFRCAPENGYLIVRPTELGES</sequence>
<dbReference type="Gene3D" id="3.40.50.11710">
    <property type="entry name" value="Cyclodipeptide synthase"/>
    <property type="match status" value="1"/>
</dbReference>
<evidence type="ECO:0000313" key="5">
    <source>
        <dbReference type="Proteomes" id="UP001214441"/>
    </source>
</evidence>
<name>A0ABT6ZNB3_9ACTN</name>
<evidence type="ECO:0000256" key="1">
    <source>
        <dbReference type="ARBA" id="ARBA00006034"/>
    </source>
</evidence>
<dbReference type="InterPro" id="IPR038622">
    <property type="entry name" value="CDPS_sf"/>
</dbReference>
<reference evidence="4 5" key="1">
    <citation type="submission" date="2023-05" db="EMBL/GenBank/DDBJ databases">
        <title>Streptantibioticus silvisoli sp. nov., acidotolerant actinomycetes 1 from pine litter.</title>
        <authorList>
            <person name="Swiecimska M."/>
            <person name="Golinska P."/>
            <person name="Sangal V."/>
            <person name="Wachnowicz B."/>
            <person name="Goodfellow M."/>
        </authorList>
    </citation>
    <scope>NUCLEOTIDE SEQUENCE [LARGE SCALE GENOMIC DNA]</scope>
    <source>
        <strain evidence="4 5">DSM 42109</strain>
    </source>
</reference>
<keyword evidence="5" id="KW-1185">Reference proteome</keyword>
<comment type="caution">
    <text evidence="4">The sequence shown here is derived from an EMBL/GenBank/DDBJ whole genome shotgun (WGS) entry which is preliminary data.</text>
</comment>
<accession>A0ABT6ZNB3</accession>
<dbReference type="InterPro" id="IPR030903">
    <property type="entry name" value="CDPS"/>
</dbReference>
<proteinExistence type="inferred from homology"/>
<protein>
    <recommendedName>
        <fullName evidence="3">Cyclodipeptide synthase</fullName>
    </recommendedName>
</protein>
<gene>
    <name evidence="4" type="ORF">NMN56_000985</name>
</gene>
<dbReference type="NCBIfam" id="TIGR04539">
    <property type="entry name" value="tRNA_cyclodipep"/>
    <property type="match status" value="1"/>
</dbReference>
<dbReference type="EMBL" id="JANCPR020000001">
    <property type="protein sequence ID" value="MDJ1130547.1"/>
    <property type="molecule type" value="Genomic_DNA"/>
</dbReference>
<evidence type="ECO:0000256" key="2">
    <source>
        <dbReference type="ARBA" id="ARBA00022679"/>
    </source>
</evidence>
<dbReference type="Proteomes" id="UP001214441">
    <property type="component" value="Unassembled WGS sequence"/>
</dbReference>
<comment type="similarity">
    <text evidence="1">Belongs to the CDPS family.</text>
</comment>
<organism evidence="4 5">
    <name type="scientific">Streptomyces iconiensis</name>
    <dbReference type="NCBI Taxonomy" id="1384038"/>
    <lineage>
        <taxon>Bacteria</taxon>
        <taxon>Bacillati</taxon>
        <taxon>Actinomycetota</taxon>
        <taxon>Actinomycetes</taxon>
        <taxon>Kitasatosporales</taxon>
        <taxon>Streptomycetaceae</taxon>
        <taxon>Streptomyces</taxon>
    </lineage>
</organism>
<dbReference type="Pfam" id="PF16715">
    <property type="entry name" value="CDPS"/>
    <property type="match status" value="1"/>
</dbReference>
<keyword evidence="2" id="KW-0808">Transferase</keyword>
<evidence type="ECO:0000313" key="4">
    <source>
        <dbReference type="EMBL" id="MDJ1130547.1"/>
    </source>
</evidence>
<evidence type="ECO:0000256" key="3">
    <source>
        <dbReference type="ARBA" id="ARBA00030771"/>
    </source>
</evidence>